<gene>
    <name evidence="1" type="ORF">OF850_13775</name>
</gene>
<sequence>MRRSFLFLQGPTSPFFRELGAALASRGHAVRRINLCLGDRLFWKDERSEDFTGRARDWPCFLESRLGGVTDLVLLGEQRPLHRAAILAAQARGIAVTVTDFGYLRPDWIVLERDGMNALSRFPRDRAGILALAAEAPPLDTALRHPGRFALLARGDMAFHLASAMPWPFPHWRSFAVHSPFLSYPATGLRLLLRGRETRRAQEFVASIPAEAPVFLFAMQMETDYSIRAYSPFPDMDTPLRAAIRSFAREAPAEARLLVKPHPYDAGLKSWRVRVSAMAREAGVADRVALVDGIPLDPLLERAAGLVTVNSTTGIRALQLGRPVLAMGEALWDVEGLAHRGGLDSFWAAPQGPDPVLADAFLRGIAHHLHIRGDYYEPGGRRAAVAAATERLEAGAGPPEVAAPPRPRLVVSVTPEAAAAGPAIRARAPG</sequence>
<reference evidence="1 2" key="1">
    <citation type="submission" date="2022-10" db="EMBL/GenBank/DDBJ databases">
        <title>Roseococcus glaciei nov., sp. nov., isolated from glacier.</title>
        <authorList>
            <person name="Liu Q."/>
            <person name="Xin Y.-H."/>
        </authorList>
    </citation>
    <scope>NUCLEOTIDE SEQUENCE [LARGE SCALE GENOMIC DNA]</scope>
    <source>
        <strain evidence="1 2">MDT2-1-1</strain>
    </source>
</reference>
<dbReference type="InterPro" id="IPR007833">
    <property type="entry name" value="Capsule_polysaccharide_synth"/>
</dbReference>
<name>A0ABT3NX02_9PROT</name>
<organism evidence="1 2">
    <name type="scientific">Sabulicella glaciei</name>
    <dbReference type="NCBI Taxonomy" id="2984948"/>
    <lineage>
        <taxon>Bacteria</taxon>
        <taxon>Pseudomonadati</taxon>
        <taxon>Pseudomonadota</taxon>
        <taxon>Alphaproteobacteria</taxon>
        <taxon>Acetobacterales</taxon>
        <taxon>Acetobacteraceae</taxon>
        <taxon>Sabulicella</taxon>
    </lineage>
</organism>
<dbReference type="CDD" id="cd16441">
    <property type="entry name" value="beta_Kdo_transferase_KpsS"/>
    <property type="match status" value="1"/>
</dbReference>
<dbReference type="EMBL" id="JAPFQI010000010">
    <property type="protein sequence ID" value="MCW8086700.1"/>
    <property type="molecule type" value="Genomic_DNA"/>
</dbReference>
<proteinExistence type="predicted"/>
<keyword evidence="2" id="KW-1185">Reference proteome</keyword>
<protein>
    <submittedName>
        <fullName evidence="1">Capsular biosynthesis protein</fullName>
    </submittedName>
</protein>
<dbReference type="RefSeq" id="WP_301590787.1">
    <property type="nucleotide sequence ID" value="NZ_JAPFQI010000010.1"/>
</dbReference>
<evidence type="ECO:0000313" key="1">
    <source>
        <dbReference type="EMBL" id="MCW8086700.1"/>
    </source>
</evidence>
<dbReference type="Pfam" id="PF05159">
    <property type="entry name" value="Capsule_synth"/>
    <property type="match status" value="1"/>
</dbReference>
<comment type="caution">
    <text evidence="1">The sequence shown here is derived from an EMBL/GenBank/DDBJ whole genome shotgun (WGS) entry which is preliminary data.</text>
</comment>
<dbReference type="Proteomes" id="UP001526430">
    <property type="component" value="Unassembled WGS sequence"/>
</dbReference>
<accession>A0ABT3NX02</accession>
<evidence type="ECO:0000313" key="2">
    <source>
        <dbReference type="Proteomes" id="UP001526430"/>
    </source>
</evidence>